<gene>
    <name evidence="1" type="ORF">RUMTOR_00022</name>
</gene>
<reference evidence="1 2" key="1">
    <citation type="submission" date="2007-03" db="EMBL/GenBank/DDBJ databases">
        <authorList>
            <person name="Fulton L."/>
            <person name="Clifton S."/>
            <person name="Fulton B."/>
            <person name="Xu J."/>
            <person name="Minx P."/>
            <person name="Pepin K.H."/>
            <person name="Johnson M."/>
            <person name="Thiruvilangam P."/>
            <person name="Bhonagiri V."/>
            <person name="Nash W.E."/>
            <person name="Mardis E.R."/>
            <person name="Wilson R.K."/>
        </authorList>
    </citation>
    <scope>NUCLEOTIDE SEQUENCE [LARGE SCALE GENOMIC DNA]</scope>
    <source>
        <strain evidence="1 2">ATCC 27756</strain>
    </source>
</reference>
<sequence>MHKKDIFLLSRQLNMKKVRLPFLLFAKREEGVSHDRQSFF</sequence>
<dbReference type="AlphaFoldDB" id="A5KIH7"/>
<dbReference type="HOGENOM" id="CLU_3296049_0_0_9"/>
<dbReference type="Proteomes" id="UP000003577">
    <property type="component" value="Unassembled WGS sequence"/>
</dbReference>
<reference evidence="1 2" key="2">
    <citation type="submission" date="2007-04" db="EMBL/GenBank/DDBJ databases">
        <title>Draft genome sequence of Ruminococcus torques (ATCC 27756).</title>
        <authorList>
            <person name="Sudarsanam P."/>
            <person name="Ley R."/>
            <person name="Guruge J."/>
            <person name="Turnbaugh P.J."/>
            <person name="Mahowald M."/>
            <person name="Liep D."/>
            <person name="Gordon J."/>
        </authorList>
    </citation>
    <scope>NUCLEOTIDE SEQUENCE [LARGE SCALE GENOMIC DNA]</scope>
    <source>
        <strain evidence="1 2">ATCC 27756</strain>
    </source>
</reference>
<evidence type="ECO:0000313" key="2">
    <source>
        <dbReference type="Proteomes" id="UP000003577"/>
    </source>
</evidence>
<name>A5KIH7_9FIRM</name>
<protein>
    <submittedName>
        <fullName evidence="1">Uncharacterized protein</fullName>
    </submittedName>
</protein>
<accession>A5KIH7</accession>
<evidence type="ECO:0000313" key="1">
    <source>
        <dbReference type="EMBL" id="EDK25130.1"/>
    </source>
</evidence>
<proteinExistence type="predicted"/>
<comment type="caution">
    <text evidence="1">The sequence shown here is derived from an EMBL/GenBank/DDBJ whole genome shotgun (WGS) entry which is preliminary data.</text>
</comment>
<dbReference type="PaxDb" id="411460-RUMTOR_00022"/>
<organism evidence="1 2">
    <name type="scientific">[Ruminococcus] torques ATCC 27756</name>
    <dbReference type="NCBI Taxonomy" id="411460"/>
    <lineage>
        <taxon>Bacteria</taxon>
        <taxon>Bacillati</taxon>
        <taxon>Bacillota</taxon>
        <taxon>Clostridia</taxon>
        <taxon>Lachnospirales</taxon>
        <taxon>Lachnospiraceae</taxon>
        <taxon>Mediterraneibacter</taxon>
    </lineage>
</organism>
<dbReference type="EMBL" id="AAVP02000001">
    <property type="protein sequence ID" value="EDK25130.1"/>
    <property type="molecule type" value="Genomic_DNA"/>
</dbReference>